<dbReference type="STRING" id="1676925.ENSPKIP00000032465"/>
<dbReference type="GO" id="GO:0008528">
    <property type="term" value="F:G protein-coupled peptide receptor activity"/>
    <property type="evidence" value="ECO:0007669"/>
    <property type="project" value="TreeGrafter"/>
</dbReference>
<dbReference type="InterPro" id="IPR036445">
    <property type="entry name" value="GPCR_2_extracell_dom_sf"/>
</dbReference>
<evidence type="ECO:0000256" key="12">
    <source>
        <dbReference type="ARBA" id="ARBA00023224"/>
    </source>
</evidence>
<dbReference type="PRINTS" id="PR00491">
    <property type="entry name" value="VASOACTVEIPR"/>
</dbReference>
<reference evidence="18" key="2">
    <citation type="submission" date="2025-09" db="UniProtKB">
        <authorList>
            <consortium name="Ensembl"/>
        </authorList>
    </citation>
    <scope>IDENTIFICATION</scope>
</reference>
<comment type="subcellular location">
    <subcellularLocation>
        <location evidence="1">Cell membrane</location>
        <topology evidence="1">Multi-pass membrane protein</topology>
    </subcellularLocation>
</comment>
<dbReference type="GO" id="GO:0007188">
    <property type="term" value="P:adenylate cyclase-modulating G protein-coupled receptor signaling pathway"/>
    <property type="evidence" value="ECO:0007669"/>
    <property type="project" value="TreeGrafter"/>
</dbReference>
<feature type="signal peptide" evidence="15">
    <location>
        <begin position="1"/>
        <end position="19"/>
    </location>
</feature>
<dbReference type="CTD" id="7434"/>
<keyword evidence="5 15" id="KW-0732">Signal</keyword>
<evidence type="ECO:0000256" key="2">
    <source>
        <dbReference type="ARBA" id="ARBA00005314"/>
    </source>
</evidence>
<evidence type="ECO:0000256" key="9">
    <source>
        <dbReference type="ARBA" id="ARBA00023157"/>
    </source>
</evidence>
<keyword evidence="9" id="KW-1015">Disulfide bond</keyword>
<feature type="region of interest" description="Disordered" evidence="13">
    <location>
        <begin position="411"/>
        <end position="432"/>
    </location>
</feature>
<organism evidence="18 19">
    <name type="scientific">Paramormyrops kingsleyae</name>
    <dbReference type="NCBI Taxonomy" id="1676925"/>
    <lineage>
        <taxon>Eukaryota</taxon>
        <taxon>Metazoa</taxon>
        <taxon>Chordata</taxon>
        <taxon>Craniata</taxon>
        <taxon>Vertebrata</taxon>
        <taxon>Euteleostomi</taxon>
        <taxon>Actinopterygii</taxon>
        <taxon>Neopterygii</taxon>
        <taxon>Teleostei</taxon>
        <taxon>Osteoglossocephala</taxon>
        <taxon>Osteoglossomorpha</taxon>
        <taxon>Osteoglossiformes</taxon>
        <taxon>Mormyridae</taxon>
        <taxon>Paramormyrops</taxon>
    </lineage>
</organism>
<dbReference type="SMART" id="SM00008">
    <property type="entry name" value="HormR"/>
    <property type="match status" value="1"/>
</dbReference>
<evidence type="ECO:0000256" key="11">
    <source>
        <dbReference type="ARBA" id="ARBA00023180"/>
    </source>
</evidence>
<keyword evidence="4 14" id="KW-0812">Transmembrane</keyword>
<evidence type="ECO:0000256" key="15">
    <source>
        <dbReference type="SAM" id="SignalP"/>
    </source>
</evidence>
<dbReference type="PROSITE" id="PS50227">
    <property type="entry name" value="G_PROTEIN_RECEP_F2_3"/>
    <property type="match status" value="1"/>
</dbReference>
<dbReference type="Gene3D" id="4.10.1240.10">
    <property type="entry name" value="GPCR, family 2, extracellular hormone receptor domain"/>
    <property type="match status" value="1"/>
</dbReference>
<dbReference type="PRINTS" id="PR00249">
    <property type="entry name" value="GPCRSECRETIN"/>
</dbReference>
<dbReference type="SUPFAM" id="SSF111418">
    <property type="entry name" value="Hormone receptor domain"/>
    <property type="match status" value="1"/>
</dbReference>
<dbReference type="GO" id="GO:0017046">
    <property type="term" value="F:peptide hormone binding"/>
    <property type="evidence" value="ECO:0007669"/>
    <property type="project" value="TreeGrafter"/>
</dbReference>
<evidence type="ECO:0000256" key="13">
    <source>
        <dbReference type="SAM" id="MobiDB-lite"/>
    </source>
</evidence>
<feature type="domain" description="G-protein coupled receptors family 2 profile 2" evidence="17">
    <location>
        <begin position="124"/>
        <end position="373"/>
    </location>
</feature>
<evidence type="ECO:0000313" key="19">
    <source>
        <dbReference type="Proteomes" id="UP000261540"/>
    </source>
</evidence>
<dbReference type="PANTHER" id="PTHR45620">
    <property type="entry name" value="PDF RECEPTOR-LIKE PROTEIN-RELATED"/>
    <property type="match status" value="1"/>
</dbReference>
<dbReference type="InterPro" id="IPR050332">
    <property type="entry name" value="GPCR_2"/>
</dbReference>
<dbReference type="AlphaFoldDB" id="A0A3B3SQ64"/>
<dbReference type="SUPFAM" id="SSF81321">
    <property type="entry name" value="Family A G protein-coupled receptor-like"/>
    <property type="match status" value="1"/>
</dbReference>
<dbReference type="PROSITE" id="PS00650">
    <property type="entry name" value="G_PROTEIN_RECEP_F2_2"/>
    <property type="match status" value="1"/>
</dbReference>
<feature type="transmembrane region" description="Helical" evidence="14">
    <location>
        <begin position="236"/>
        <end position="257"/>
    </location>
</feature>
<name>A0A3B3SQ64_9TELE</name>
<evidence type="ECO:0000256" key="7">
    <source>
        <dbReference type="ARBA" id="ARBA00023040"/>
    </source>
</evidence>
<dbReference type="Pfam" id="PF00002">
    <property type="entry name" value="7tm_2"/>
    <property type="match status" value="1"/>
</dbReference>
<evidence type="ECO:0000256" key="4">
    <source>
        <dbReference type="ARBA" id="ARBA00022692"/>
    </source>
</evidence>
<dbReference type="GeneTree" id="ENSGT00940000158089"/>
<dbReference type="GO" id="GO:0004999">
    <property type="term" value="F:vasoactive intestinal polypeptide receptor activity"/>
    <property type="evidence" value="ECO:0007669"/>
    <property type="project" value="InterPro"/>
</dbReference>
<evidence type="ECO:0000259" key="16">
    <source>
        <dbReference type="PROSITE" id="PS50227"/>
    </source>
</evidence>
<reference evidence="18" key="1">
    <citation type="submission" date="2025-08" db="UniProtKB">
        <authorList>
            <consortium name="Ensembl"/>
        </authorList>
    </citation>
    <scope>IDENTIFICATION</scope>
</reference>
<evidence type="ECO:0000256" key="10">
    <source>
        <dbReference type="ARBA" id="ARBA00023170"/>
    </source>
</evidence>
<dbReference type="Gene3D" id="1.20.1070.10">
    <property type="entry name" value="Rhodopsin 7-helix transmembrane proteins"/>
    <property type="match status" value="1"/>
</dbReference>
<dbReference type="PROSITE" id="PS00649">
    <property type="entry name" value="G_PROTEIN_RECEP_F2_1"/>
    <property type="match status" value="1"/>
</dbReference>
<keyword evidence="3" id="KW-1003">Cell membrane</keyword>
<dbReference type="PANTHER" id="PTHR45620:SF22">
    <property type="entry name" value="VASOACTIVE INTESTINAL POLYPEPTIDE RECEPTOR 2"/>
    <property type="match status" value="1"/>
</dbReference>
<comment type="similarity">
    <text evidence="2">Belongs to the G-protein coupled receptor 2 family.</text>
</comment>
<feature type="transmembrane region" description="Helical" evidence="14">
    <location>
        <begin position="351"/>
        <end position="372"/>
    </location>
</feature>
<evidence type="ECO:0000256" key="14">
    <source>
        <dbReference type="SAM" id="Phobius"/>
    </source>
</evidence>
<accession>A0A3B3SQ64</accession>
<dbReference type="GO" id="GO:0007166">
    <property type="term" value="P:cell surface receptor signaling pathway"/>
    <property type="evidence" value="ECO:0007669"/>
    <property type="project" value="InterPro"/>
</dbReference>
<keyword evidence="8 14" id="KW-0472">Membrane</keyword>
<feature type="transmembrane region" description="Helical" evidence="14">
    <location>
        <begin position="277"/>
        <end position="301"/>
    </location>
</feature>
<feature type="transmembrane region" description="Helical" evidence="14">
    <location>
        <begin position="127"/>
        <end position="149"/>
    </location>
</feature>
<feature type="transmembrane region" description="Helical" evidence="14">
    <location>
        <begin position="192"/>
        <end position="216"/>
    </location>
</feature>
<dbReference type="InterPro" id="IPR000832">
    <property type="entry name" value="GPCR_2_secretin-like"/>
</dbReference>
<dbReference type="PRINTS" id="PR01155">
    <property type="entry name" value="VIP2RECEPTOR"/>
</dbReference>
<protein>
    <submittedName>
        <fullName evidence="18">Vasoactive intestinal peptide receptor 2</fullName>
    </submittedName>
</protein>
<feature type="domain" description="G-protein coupled receptors family 2 profile 1" evidence="16">
    <location>
        <begin position="36"/>
        <end position="113"/>
    </location>
</feature>
<dbReference type="PROSITE" id="PS50261">
    <property type="entry name" value="G_PROTEIN_RECEP_F2_4"/>
    <property type="match status" value="1"/>
</dbReference>
<proteinExistence type="inferred from homology"/>
<dbReference type="InterPro" id="IPR017983">
    <property type="entry name" value="GPCR_2_secretin-like_CS"/>
</dbReference>
<dbReference type="InterPro" id="IPR017981">
    <property type="entry name" value="GPCR_2-like_7TM"/>
</dbReference>
<dbReference type="InterPro" id="IPR001571">
    <property type="entry name" value="GPCR_2_VIP_rcpt"/>
</dbReference>
<evidence type="ECO:0000256" key="1">
    <source>
        <dbReference type="ARBA" id="ARBA00004651"/>
    </source>
</evidence>
<dbReference type="Pfam" id="PF02793">
    <property type="entry name" value="HRM"/>
    <property type="match status" value="1"/>
</dbReference>
<keyword evidence="6 14" id="KW-1133">Transmembrane helix</keyword>
<keyword evidence="11" id="KW-0325">Glycoprotein</keyword>
<keyword evidence="12" id="KW-0807">Transducer</keyword>
<dbReference type="InterPro" id="IPR001879">
    <property type="entry name" value="GPCR_2_extracellular_dom"/>
</dbReference>
<dbReference type="RefSeq" id="XP_023660493.1">
    <property type="nucleotide sequence ID" value="XM_023804725.2"/>
</dbReference>
<dbReference type="Proteomes" id="UP000261540">
    <property type="component" value="Unplaced"/>
</dbReference>
<evidence type="ECO:0000256" key="3">
    <source>
        <dbReference type="ARBA" id="ARBA00022475"/>
    </source>
</evidence>
<evidence type="ECO:0000256" key="8">
    <source>
        <dbReference type="ARBA" id="ARBA00023136"/>
    </source>
</evidence>
<evidence type="ECO:0000256" key="5">
    <source>
        <dbReference type="ARBA" id="ARBA00022729"/>
    </source>
</evidence>
<evidence type="ECO:0000313" key="18">
    <source>
        <dbReference type="Ensembl" id="ENSPKIP00000032465.1"/>
    </source>
</evidence>
<evidence type="ECO:0000259" key="17">
    <source>
        <dbReference type="PROSITE" id="PS50261"/>
    </source>
</evidence>
<feature type="transmembrane region" description="Helical" evidence="14">
    <location>
        <begin position="161"/>
        <end position="180"/>
    </location>
</feature>
<keyword evidence="19" id="KW-1185">Reference proteome</keyword>
<dbReference type="GeneID" id="111840180"/>
<dbReference type="Ensembl" id="ENSPKIT00000013331.1">
    <property type="protein sequence ID" value="ENSPKIP00000032465.1"/>
    <property type="gene ID" value="ENSPKIG00000012556.1"/>
</dbReference>
<feature type="chain" id="PRO_5017437199" evidence="15">
    <location>
        <begin position="20"/>
        <end position="432"/>
    </location>
</feature>
<sequence>MRRLHFLVFLTFTCTSVAGIHPKCNFLLELQREEEDCHARLNAAGPPAPAGCPGLWDNISCWHHAEVGETITIPCPQVLRSLFGRNGNISKNCTAEGWSDVFPAVASVCGSEERPDKLMFYTVVKTLYTLGHSLSLIALTTGSAILCLFRKLHCTRNFIHLNLFFSFILRAVAVLVKDGVLFSYSSDCSGKLSVIGCRACLVFCHYFIMVNFFWLLVEGLYLHTLLVTMFLENKRFIIYLLIGWGFPTVFVLAWITARIYLEDTGCWEMNEIAVPNWVINGPIMVSIMVNFVIFISIIRILVQKLICPVVGGKDQSQYRRLAKSTLLLIPLFGVHYVLFMSLNESMADYKIFLELGIGSFQGLVVAILYCFLNSEVQGELRRKWESMSLSCRPVQDYSFHNYCVSQNGPDNVQQNQRHSRAPSVLQTESTDL</sequence>
<dbReference type="GO" id="GO:0005886">
    <property type="term" value="C:plasma membrane"/>
    <property type="evidence" value="ECO:0007669"/>
    <property type="project" value="UniProtKB-SubCell"/>
</dbReference>
<keyword evidence="7" id="KW-0297">G-protein coupled receptor</keyword>
<dbReference type="InterPro" id="IPR002284">
    <property type="entry name" value="GPCR_2_VIP_rcpt_2"/>
</dbReference>
<keyword evidence="10" id="KW-0675">Receptor</keyword>
<feature type="transmembrane region" description="Helical" evidence="14">
    <location>
        <begin position="321"/>
        <end position="339"/>
    </location>
</feature>
<evidence type="ECO:0000256" key="6">
    <source>
        <dbReference type="ARBA" id="ARBA00022989"/>
    </source>
</evidence>